<organism evidence="1">
    <name type="scientific">marine sediment metagenome</name>
    <dbReference type="NCBI Taxonomy" id="412755"/>
    <lineage>
        <taxon>unclassified sequences</taxon>
        <taxon>metagenomes</taxon>
        <taxon>ecological metagenomes</taxon>
    </lineage>
</organism>
<accession>X1URF2</accession>
<protein>
    <submittedName>
        <fullName evidence="1">Uncharacterized protein</fullName>
    </submittedName>
</protein>
<feature type="non-terminal residue" evidence="1">
    <location>
        <position position="104"/>
    </location>
</feature>
<gene>
    <name evidence="1" type="ORF">S12H4_53952</name>
</gene>
<reference evidence="1" key="1">
    <citation type="journal article" date="2014" name="Front. Microbiol.">
        <title>High frequency of phylogenetically diverse reductive dehalogenase-homologous genes in deep subseafloor sedimentary metagenomes.</title>
        <authorList>
            <person name="Kawai M."/>
            <person name="Futagami T."/>
            <person name="Toyoda A."/>
            <person name="Takaki Y."/>
            <person name="Nishi S."/>
            <person name="Hori S."/>
            <person name="Arai W."/>
            <person name="Tsubouchi T."/>
            <person name="Morono Y."/>
            <person name="Uchiyama I."/>
            <person name="Ito T."/>
            <person name="Fujiyama A."/>
            <person name="Inagaki F."/>
            <person name="Takami H."/>
        </authorList>
    </citation>
    <scope>NUCLEOTIDE SEQUENCE</scope>
    <source>
        <strain evidence="1">Expedition CK06-06</strain>
    </source>
</reference>
<dbReference type="EMBL" id="BARW01034416">
    <property type="protein sequence ID" value="GAJ06192.1"/>
    <property type="molecule type" value="Genomic_DNA"/>
</dbReference>
<sequence>MFKWLLPWNLGKLDSYPIPAEAIPYVLKVKEWTTREFKGSSSLNVWQVRWIIRLYTIRNFKKDPHALWKIATFYAVHELESIFADIELDTSELDEMITKPTPSW</sequence>
<evidence type="ECO:0000313" key="1">
    <source>
        <dbReference type="EMBL" id="GAJ06192.1"/>
    </source>
</evidence>
<proteinExistence type="predicted"/>
<dbReference type="AlphaFoldDB" id="X1URF2"/>
<name>X1URF2_9ZZZZ</name>
<comment type="caution">
    <text evidence="1">The sequence shown here is derived from an EMBL/GenBank/DDBJ whole genome shotgun (WGS) entry which is preliminary data.</text>
</comment>